<feature type="domain" description="Creatinase N-terminal" evidence="5">
    <location>
        <begin position="8"/>
        <end position="143"/>
    </location>
</feature>
<keyword evidence="2" id="KW-0479">Metal-binding</keyword>
<keyword evidence="3" id="KW-0378">Hydrolase</keyword>
<dbReference type="InterPro" id="IPR000587">
    <property type="entry name" value="Creatinase_N"/>
</dbReference>
<evidence type="ECO:0000256" key="2">
    <source>
        <dbReference type="ARBA" id="ARBA00022723"/>
    </source>
</evidence>
<dbReference type="GO" id="GO:0005737">
    <property type="term" value="C:cytoplasm"/>
    <property type="evidence" value="ECO:0007669"/>
    <property type="project" value="UniProtKB-ARBA"/>
</dbReference>
<gene>
    <name evidence="7" type="ORF">Bcop_0506</name>
</gene>
<dbReference type="FunFam" id="3.90.230.10:FF:000009">
    <property type="entry name" value="xaa-Pro aminopeptidase 2"/>
    <property type="match status" value="1"/>
</dbReference>
<feature type="domain" description="Peptidase M24 C-terminal" evidence="6">
    <location>
        <begin position="530"/>
        <end position="590"/>
    </location>
</feature>
<dbReference type="Gene3D" id="3.90.230.10">
    <property type="entry name" value="Creatinase/methionine aminopeptidase superfamily"/>
    <property type="match status" value="1"/>
</dbReference>
<dbReference type="Proteomes" id="UP000018439">
    <property type="component" value="Chromosome"/>
</dbReference>
<dbReference type="AlphaFoldDB" id="F3ZRJ9"/>
<keyword evidence="8" id="KW-1185">Reference proteome</keyword>
<dbReference type="EMBL" id="CM001167">
    <property type="protein sequence ID" value="EGJ70724.1"/>
    <property type="molecule type" value="Genomic_DNA"/>
</dbReference>
<dbReference type="InterPro" id="IPR032416">
    <property type="entry name" value="Peptidase_M24_C"/>
</dbReference>
<evidence type="ECO:0000259" key="5">
    <source>
        <dbReference type="Pfam" id="PF01321"/>
    </source>
</evidence>
<dbReference type="Gene3D" id="3.40.350.10">
    <property type="entry name" value="Creatinase/prolidase N-terminal domain"/>
    <property type="match status" value="2"/>
</dbReference>
<protein>
    <submittedName>
        <fullName evidence="7">Creatinase</fullName>
    </submittedName>
</protein>
<proteinExistence type="inferred from homology"/>
<dbReference type="GO" id="GO:0070006">
    <property type="term" value="F:metalloaminopeptidase activity"/>
    <property type="evidence" value="ECO:0007669"/>
    <property type="project" value="InterPro"/>
</dbReference>
<evidence type="ECO:0000259" key="6">
    <source>
        <dbReference type="Pfam" id="PF16188"/>
    </source>
</evidence>
<dbReference type="InterPro" id="IPR036005">
    <property type="entry name" value="Creatinase/aminopeptidase-like"/>
</dbReference>
<evidence type="ECO:0000313" key="7">
    <source>
        <dbReference type="EMBL" id="EGJ70724.1"/>
    </source>
</evidence>
<dbReference type="PANTHER" id="PTHR43763:SF6">
    <property type="entry name" value="XAA-PRO AMINOPEPTIDASE 1"/>
    <property type="match status" value="1"/>
</dbReference>
<reference evidence="7 8" key="1">
    <citation type="journal article" date="2011" name="Stand. Genomic Sci.">
        <title>Non-contiguous finished genome sequence of Bacteroides coprosuis type strain (PC139).</title>
        <authorList>
            <person name="Land M."/>
            <person name="Held B."/>
            <person name="Gronow S."/>
            <person name="Abt B."/>
            <person name="Lucas S."/>
            <person name="Del Rio T.G."/>
            <person name="Nolan M."/>
            <person name="Tice H."/>
            <person name="Cheng J.F."/>
            <person name="Pitluck S."/>
            <person name="Liolios K."/>
            <person name="Pagani I."/>
            <person name="Ivanova N."/>
            <person name="Mavromatis K."/>
            <person name="Mikhailova N."/>
            <person name="Pati A."/>
            <person name="Tapia R."/>
            <person name="Han C."/>
            <person name="Goodwin L."/>
            <person name="Chen A."/>
            <person name="Palaniappan K."/>
            <person name="Hauser L."/>
            <person name="Brambilla E.M."/>
            <person name="Rohde M."/>
            <person name="Goker M."/>
            <person name="Detter J.C."/>
            <person name="Woyke T."/>
            <person name="Bristow J."/>
            <person name="Eisen J.A."/>
            <person name="Markowitz V."/>
            <person name="Hugenholtz P."/>
            <person name="Kyrpides N.C."/>
            <person name="Klenk H.P."/>
            <person name="Lapidus A."/>
        </authorList>
    </citation>
    <scope>NUCLEOTIDE SEQUENCE</scope>
    <source>
        <strain evidence="7 8">DSM 18011</strain>
    </source>
</reference>
<evidence type="ECO:0000259" key="4">
    <source>
        <dbReference type="Pfam" id="PF00557"/>
    </source>
</evidence>
<dbReference type="CDD" id="cd01085">
    <property type="entry name" value="APP"/>
    <property type="match status" value="1"/>
</dbReference>
<sequence>MNSKIKQRINNLRGKMQAHDLQAVIIPTSDPHMSEYIPDHWKTREWISGFTGSAGTVVITQTKAGLWTDSRYYLQASQQLANTNIILYKDGLKETPTITQFLKSNLPSKSNIGINSETTPIETYRIWEKELINLSLNADSNLIQELWDDRPELPKSQAYIYDEKYAGKSSKSKIEEIRDKYITSSSKKILITALDEIAWILNIRGQEIQNNPVVISYLILSQKSCDLFIDSKKISDELKKYLKDQSINTHEYKDIYPFLSKIHETEIQYDPKVTNVKLTQSLQRSVVKKETPSPIALLKAIRNKKEIENIKRAMIKDGIALTKFLIWLETNINSSITEIDISNQLYKLRSQQDLFIGESFDTIAGYKEHGAIVHYKATQDTNATLKPKGLLLVDSGAQYLDGTTDITRTIALGELSSEEKLDYTLVLKGHIALARAVFPEGTRGSQIDILARLPLWENRKNFLHGTGHGVGHFLCVHEGPQSIRMNENPIPLHLGMLTSNEPGVYIDNSHGVRIENLILVIPFGDGLYSNYYKFETITLCPICTKGIVKEILTDQEIQWLNDYHKKVYDTLAKHLNNKEQEWLKKATAKI</sequence>
<dbReference type="InterPro" id="IPR033740">
    <property type="entry name" value="Pept_M24B"/>
</dbReference>
<dbReference type="SUPFAM" id="SSF53092">
    <property type="entry name" value="Creatinase/prolidase N-terminal domain"/>
    <property type="match status" value="1"/>
</dbReference>
<accession>F3ZRJ9</accession>
<dbReference type="OrthoDB" id="9806388at2"/>
<evidence type="ECO:0000256" key="3">
    <source>
        <dbReference type="ARBA" id="ARBA00022801"/>
    </source>
</evidence>
<dbReference type="InterPro" id="IPR029149">
    <property type="entry name" value="Creatin/AminoP/Spt16_N"/>
</dbReference>
<dbReference type="Pfam" id="PF01321">
    <property type="entry name" value="Creatinase_N"/>
    <property type="match status" value="1"/>
</dbReference>
<dbReference type="HOGENOM" id="CLU_011781_2_4_10"/>
<dbReference type="FunFam" id="3.40.350.10:FF:000003">
    <property type="entry name" value="Xaa-pro aminopeptidase P"/>
    <property type="match status" value="1"/>
</dbReference>
<comment type="similarity">
    <text evidence="1">Belongs to the peptidase M24B family.</text>
</comment>
<dbReference type="SUPFAM" id="SSF55920">
    <property type="entry name" value="Creatinase/aminopeptidase"/>
    <property type="match status" value="1"/>
</dbReference>
<dbReference type="Pfam" id="PF00557">
    <property type="entry name" value="Peptidase_M24"/>
    <property type="match status" value="1"/>
</dbReference>
<evidence type="ECO:0000313" key="8">
    <source>
        <dbReference type="Proteomes" id="UP000018439"/>
    </source>
</evidence>
<organism evidence="7 8">
    <name type="scientific">Bacteroides coprosuis DSM 18011</name>
    <dbReference type="NCBI Taxonomy" id="679937"/>
    <lineage>
        <taxon>Bacteria</taxon>
        <taxon>Pseudomonadati</taxon>
        <taxon>Bacteroidota</taxon>
        <taxon>Bacteroidia</taxon>
        <taxon>Bacteroidales</taxon>
        <taxon>Bacteroidaceae</taxon>
        <taxon>Bacteroides</taxon>
    </lineage>
</organism>
<dbReference type="GO" id="GO:0046872">
    <property type="term" value="F:metal ion binding"/>
    <property type="evidence" value="ECO:0007669"/>
    <property type="project" value="UniProtKB-KW"/>
</dbReference>
<dbReference type="Pfam" id="PF16189">
    <property type="entry name" value="Creatinase_N_2"/>
    <property type="match status" value="1"/>
</dbReference>
<dbReference type="InterPro" id="IPR000994">
    <property type="entry name" value="Pept_M24"/>
</dbReference>
<feature type="domain" description="Peptidase M24" evidence="4">
    <location>
        <begin position="308"/>
        <end position="520"/>
    </location>
</feature>
<dbReference type="InterPro" id="IPR050422">
    <property type="entry name" value="X-Pro_aminopeptidase_P"/>
</dbReference>
<dbReference type="STRING" id="679937.Bcop_0506"/>
<name>F3ZRJ9_9BACE</name>
<evidence type="ECO:0000256" key="1">
    <source>
        <dbReference type="ARBA" id="ARBA00008766"/>
    </source>
</evidence>
<dbReference type="Pfam" id="PF16188">
    <property type="entry name" value="Peptidase_M24_C"/>
    <property type="match status" value="1"/>
</dbReference>
<dbReference type="PANTHER" id="PTHR43763">
    <property type="entry name" value="XAA-PRO AMINOPEPTIDASE 1"/>
    <property type="match status" value="1"/>
</dbReference>
<dbReference type="eggNOG" id="COG0006">
    <property type="taxonomic scope" value="Bacteria"/>
</dbReference>